<protein>
    <submittedName>
        <fullName evidence="1">Uncharacterized protein</fullName>
    </submittedName>
</protein>
<dbReference type="Proteomes" id="UP000265520">
    <property type="component" value="Unassembled WGS sequence"/>
</dbReference>
<dbReference type="EMBL" id="LXQA010389550">
    <property type="protein sequence ID" value="MCI48653.1"/>
    <property type="molecule type" value="Genomic_DNA"/>
</dbReference>
<evidence type="ECO:0000313" key="1">
    <source>
        <dbReference type="EMBL" id="MCI48653.1"/>
    </source>
</evidence>
<reference evidence="1 2" key="1">
    <citation type="journal article" date="2018" name="Front. Plant Sci.">
        <title>Red Clover (Trifolium pratense) and Zigzag Clover (T. medium) - A Picture of Genomic Similarities and Differences.</title>
        <authorList>
            <person name="Dluhosova J."/>
            <person name="Istvanek J."/>
            <person name="Nedelnik J."/>
            <person name="Repkova J."/>
        </authorList>
    </citation>
    <scope>NUCLEOTIDE SEQUENCE [LARGE SCALE GENOMIC DNA]</scope>
    <source>
        <strain evidence="2">cv. 10/8</strain>
        <tissue evidence="1">Leaf</tissue>
    </source>
</reference>
<name>A0A392SIE5_9FABA</name>
<keyword evidence="2" id="KW-1185">Reference proteome</keyword>
<proteinExistence type="predicted"/>
<accession>A0A392SIE5</accession>
<dbReference type="AlphaFoldDB" id="A0A392SIE5"/>
<organism evidence="1 2">
    <name type="scientific">Trifolium medium</name>
    <dbReference type="NCBI Taxonomy" id="97028"/>
    <lineage>
        <taxon>Eukaryota</taxon>
        <taxon>Viridiplantae</taxon>
        <taxon>Streptophyta</taxon>
        <taxon>Embryophyta</taxon>
        <taxon>Tracheophyta</taxon>
        <taxon>Spermatophyta</taxon>
        <taxon>Magnoliopsida</taxon>
        <taxon>eudicotyledons</taxon>
        <taxon>Gunneridae</taxon>
        <taxon>Pentapetalae</taxon>
        <taxon>rosids</taxon>
        <taxon>fabids</taxon>
        <taxon>Fabales</taxon>
        <taxon>Fabaceae</taxon>
        <taxon>Papilionoideae</taxon>
        <taxon>50 kb inversion clade</taxon>
        <taxon>NPAAA clade</taxon>
        <taxon>Hologalegina</taxon>
        <taxon>IRL clade</taxon>
        <taxon>Trifolieae</taxon>
        <taxon>Trifolium</taxon>
    </lineage>
</organism>
<sequence>MEIVGGVMQMMEEKRRLCLQIMGSWATRLKQDVSPFGLLPLVDLLFCGPDSDPSQMLLGFE</sequence>
<comment type="caution">
    <text evidence="1">The sequence shown here is derived from an EMBL/GenBank/DDBJ whole genome shotgun (WGS) entry which is preliminary data.</text>
</comment>
<evidence type="ECO:0000313" key="2">
    <source>
        <dbReference type="Proteomes" id="UP000265520"/>
    </source>
</evidence>